<evidence type="ECO:0000313" key="3">
    <source>
        <dbReference type="Proteomes" id="UP000499080"/>
    </source>
</evidence>
<gene>
    <name evidence="2" type="ORF">AVEN_215089_1</name>
</gene>
<dbReference type="AlphaFoldDB" id="A0A4Y2WZS2"/>
<dbReference type="Proteomes" id="UP000499080">
    <property type="component" value="Unassembled WGS sequence"/>
</dbReference>
<evidence type="ECO:0000256" key="1">
    <source>
        <dbReference type="SAM" id="MobiDB-lite"/>
    </source>
</evidence>
<organism evidence="2 3">
    <name type="scientific">Araneus ventricosus</name>
    <name type="common">Orbweaver spider</name>
    <name type="synonym">Epeira ventricosa</name>
    <dbReference type="NCBI Taxonomy" id="182803"/>
    <lineage>
        <taxon>Eukaryota</taxon>
        <taxon>Metazoa</taxon>
        <taxon>Ecdysozoa</taxon>
        <taxon>Arthropoda</taxon>
        <taxon>Chelicerata</taxon>
        <taxon>Arachnida</taxon>
        <taxon>Araneae</taxon>
        <taxon>Araneomorphae</taxon>
        <taxon>Entelegynae</taxon>
        <taxon>Araneoidea</taxon>
        <taxon>Araneidae</taxon>
        <taxon>Araneus</taxon>
    </lineage>
</organism>
<accession>A0A4Y2WZS2</accession>
<protein>
    <submittedName>
        <fullName evidence="2">Uncharacterized protein</fullName>
    </submittedName>
</protein>
<comment type="caution">
    <text evidence="2">The sequence shown here is derived from an EMBL/GenBank/DDBJ whole genome shotgun (WGS) entry which is preliminary data.</text>
</comment>
<dbReference type="EMBL" id="BGPR01069004">
    <property type="protein sequence ID" value="GBO42761.1"/>
    <property type="molecule type" value="Genomic_DNA"/>
</dbReference>
<reference evidence="2 3" key="1">
    <citation type="journal article" date="2019" name="Sci. Rep.">
        <title>Orb-weaving spider Araneus ventricosus genome elucidates the spidroin gene catalogue.</title>
        <authorList>
            <person name="Kono N."/>
            <person name="Nakamura H."/>
            <person name="Ohtoshi R."/>
            <person name="Moran D.A.P."/>
            <person name="Shinohara A."/>
            <person name="Yoshida Y."/>
            <person name="Fujiwara M."/>
            <person name="Mori M."/>
            <person name="Tomita M."/>
            <person name="Arakawa K."/>
        </authorList>
    </citation>
    <scope>NUCLEOTIDE SEQUENCE [LARGE SCALE GENOMIC DNA]</scope>
</reference>
<evidence type="ECO:0000313" key="2">
    <source>
        <dbReference type="EMBL" id="GBO42761.1"/>
    </source>
</evidence>
<name>A0A4Y2WZS2_ARAVE</name>
<proteinExistence type="predicted"/>
<sequence>MHDSIPIPSQSPDNRDDSDLESMILRVTGGLSIAAIASPGNKEDIGSGISDLRFNNDSITMPSSFQKEVRRYRYPDLGWNVTFPHVNKGSDLSTGVPESPDIGSQSLSVVLMTAIYPSIAVSETSEMISS</sequence>
<feature type="region of interest" description="Disordered" evidence="1">
    <location>
        <begin position="1"/>
        <end position="20"/>
    </location>
</feature>
<keyword evidence="3" id="KW-1185">Reference proteome</keyword>